<feature type="domain" description="GGDEF" evidence="6">
    <location>
        <begin position="337"/>
        <end position="470"/>
    </location>
</feature>
<dbReference type="Pfam" id="PF00990">
    <property type="entry name" value="GGDEF"/>
    <property type="match status" value="1"/>
</dbReference>
<feature type="compositionally biased region" description="Polar residues" evidence="2">
    <location>
        <begin position="608"/>
        <end position="621"/>
    </location>
</feature>
<reference evidence="7 8" key="1">
    <citation type="submission" date="2019-06" db="EMBL/GenBank/DDBJ databases">
        <title>Whole genome sequence for Cellvibrionaceae sp. R142.</title>
        <authorList>
            <person name="Wang G."/>
        </authorList>
    </citation>
    <scope>NUCLEOTIDE SEQUENCE [LARGE SCALE GENOMIC DNA]</scope>
    <source>
        <strain evidence="7 8">R142</strain>
    </source>
</reference>
<evidence type="ECO:0000256" key="1">
    <source>
        <dbReference type="PROSITE-ProRule" id="PRU00169"/>
    </source>
</evidence>
<dbReference type="SMART" id="SM00267">
    <property type="entry name" value="GGDEF"/>
    <property type="match status" value="1"/>
</dbReference>
<dbReference type="Pfam" id="PF00072">
    <property type="entry name" value="Response_reg"/>
    <property type="match status" value="1"/>
</dbReference>
<sequence>MTVGETGKLYPGFTAASPERAHLQVKAGSLRQFRPARSDAENRAALVVSDDAECAAAIVEVLETLGVDVLTGTSIADAGERMRRGGVALAVLDLERAGGEGLAAALPVLDACTGGHSPVIVITADTAGVNHLIDAGDSGLVDCLFKPLDPTLLAAKVKVFLALEARNRELEAAYSLAYKHHVQQQLLLGAVDEGVLGIDPAGVISYANAGAVQLLGAFEVPLVGRHISDFFGLEDDVEHAVAELCCPAGGLSRDLAADFWCMDGEKIPVTYTCAGVGAIDGIAVGAVVVFRDRRYRPAAEEPLLRSANYDKLTGLANRRMFHDFFVTTVEGASTGGAALALLLIDLDNFKDVNGTLGPRAGDALLLEIARRIDDLVGPEDLLARINGDEFALVLPCVDAVGDIALLAGRIAVALAAAITIDGQEIHTTCSIGIATLNNTFDDTGAIFDSAAEGDINLGTEGFDTRNAAEGSDTRNVAEGSDTRNVAEGSDTRNVAEGSDTRNVAEGSDARNVAEGSDTRNVAEGSDTRNVAEGSDTRNVAEGSDTRNVAEGSDARNVAEGSDTRNVAEGSDTRNVAEGSDTRNVAEGSDIPNIVKGSAAQSEAKGPGTANNAEGTDTQNDTGAGDARKSAEVATDELLKAAGLALKKAKSDGGNCHCFYTAKLQKSKLRKLQIEHRIREFLSAGRFQLHFQPLVDCRSSGVIGAEALIRWPQDDDLKIGPDVFIPVAEGSGQIRGVGEWVLTTAVRALQGWLQRGLIGDSFKLAVNISTLQLIDESFHYAVRDLLDEYQVPSRYLEFELTESAVMYEPSRVIQNLNKLHALGITIAIDDFGTGYSSLSYLTRMPIDILKIDKCFVDGIGLITENEAVVRAVVAMGHNLELLLVAEGVEKDAQRRFLADNGCDYLQGYLFSRPLPEDEFVAFLAQRTEADSRHVDR</sequence>
<dbReference type="Gene3D" id="3.30.450.20">
    <property type="entry name" value="PAS domain"/>
    <property type="match status" value="1"/>
</dbReference>
<dbReference type="PANTHER" id="PTHR44757">
    <property type="entry name" value="DIGUANYLATE CYCLASE DGCP"/>
    <property type="match status" value="1"/>
</dbReference>
<dbReference type="PROSITE" id="PS50887">
    <property type="entry name" value="GGDEF"/>
    <property type="match status" value="1"/>
</dbReference>
<dbReference type="InterPro" id="IPR052155">
    <property type="entry name" value="Biofilm_reg_signaling"/>
</dbReference>
<feature type="domain" description="EAL" evidence="5">
    <location>
        <begin position="670"/>
        <end position="926"/>
    </location>
</feature>
<dbReference type="EMBL" id="VHSG01000006">
    <property type="protein sequence ID" value="TQV84169.1"/>
    <property type="molecule type" value="Genomic_DNA"/>
</dbReference>
<proteinExistence type="predicted"/>
<dbReference type="SUPFAM" id="SSF52172">
    <property type="entry name" value="CheY-like"/>
    <property type="match status" value="1"/>
</dbReference>
<dbReference type="GO" id="GO:0000160">
    <property type="term" value="P:phosphorelay signal transduction system"/>
    <property type="evidence" value="ECO:0007669"/>
    <property type="project" value="InterPro"/>
</dbReference>
<dbReference type="SUPFAM" id="SSF55073">
    <property type="entry name" value="Nucleotide cyclase"/>
    <property type="match status" value="1"/>
</dbReference>
<dbReference type="NCBIfam" id="TIGR00254">
    <property type="entry name" value="GGDEF"/>
    <property type="match status" value="1"/>
</dbReference>
<dbReference type="OrthoDB" id="1316910at2"/>
<protein>
    <submittedName>
        <fullName evidence="7">EAL domain-containing protein</fullName>
    </submittedName>
</protein>
<comment type="caution">
    <text evidence="7">The sequence shown here is derived from an EMBL/GenBank/DDBJ whole genome shotgun (WGS) entry which is preliminary data.</text>
</comment>
<dbReference type="InterPro" id="IPR011006">
    <property type="entry name" value="CheY-like_superfamily"/>
</dbReference>
<dbReference type="Pfam" id="PF00563">
    <property type="entry name" value="EAL"/>
    <property type="match status" value="1"/>
</dbReference>
<evidence type="ECO:0000259" key="4">
    <source>
        <dbReference type="PROSITE" id="PS50112"/>
    </source>
</evidence>
<dbReference type="Proteomes" id="UP000319732">
    <property type="component" value="Unassembled WGS sequence"/>
</dbReference>
<gene>
    <name evidence="7" type="ORF">FKG94_05765</name>
</gene>
<dbReference type="CDD" id="cd00156">
    <property type="entry name" value="REC"/>
    <property type="match status" value="1"/>
</dbReference>
<dbReference type="SMART" id="SM00448">
    <property type="entry name" value="REC"/>
    <property type="match status" value="1"/>
</dbReference>
<evidence type="ECO:0000259" key="3">
    <source>
        <dbReference type="PROSITE" id="PS50110"/>
    </source>
</evidence>
<dbReference type="PROSITE" id="PS50883">
    <property type="entry name" value="EAL"/>
    <property type="match status" value="1"/>
</dbReference>
<dbReference type="Pfam" id="PF00989">
    <property type="entry name" value="PAS"/>
    <property type="match status" value="1"/>
</dbReference>
<keyword evidence="8" id="KW-1185">Reference proteome</keyword>
<feature type="domain" description="Response regulatory" evidence="3">
    <location>
        <begin position="44"/>
        <end position="161"/>
    </location>
</feature>
<dbReference type="SMART" id="SM00052">
    <property type="entry name" value="EAL"/>
    <property type="match status" value="1"/>
</dbReference>
<dbReference type="GO" id="GO:0006355">
    <property type="term" value="P:regulation of DNA-templated transcription"/>
    <property type="evidence" value="ECO:0007669"/>
    <property type="project" value="InterPro"/>
</dbReference>
<dbReference type="InterPro" id="IPR000160">
    <property type="entry name" value="GGDEF_dom"/>
</dbReference>
<name>A0A545U3X1_9GAMM</name>
<feature type="domain" description="PAS" evidence="4">
    <location>
        <begin position="187"/>
        <end position="235"/>
    </location>
</feature>
<feature type="region of interest" description="Disordered" evidence="2">
    <location>
        <begin position="459"/>
        <end position="630"/>
    </location>
</feature>
<dbReference type="InterPro" id="IPR001633">
    <property type="entry name" value="EAL_dom"/>
</dbReference>
<organism evidence="7 8">
    <name type="scientific">Exilibacterium tricleocarpae</name>
    <dbReference type="NCBI Taxonomy" id="2591008"/>
    <lineage>
        <taxon>Bacteria</taxon>
        <taxon>Pseudomonadati</taxon>
        <taxon>Pseudomonadota</taxon>
        <taxon>Gammaproteobacteria</taxon>
        <taxon>Cellvibrionales</taxon>
        <taxon>Cellvibrionaceae</taxon>
        <taxon>Exilibacterium</taxon>
    </lineage>
</organism>
<dbReference type="CDD" id="cd01949">
    <property type="entry name" value="GGDEF"/>
    <property type="match status" value="1"/>
</dbReference>
<dbReference type="InterPro" id="IPR029787">
    <property type="entry name" value="Nucleotide_cyclase"/>
</dbReference>
<evidence type="ECO:0000259" key="6">
    <source>
        <dbReference type="PROSITE" id="PS50887"/>
    </source>
</evidence>
<dbReference type="SUPFAM" id="SSF141868">
    <property type="entry name" value="EAL domain-like"/>
    <property type="match status" value="1"/>
</dbReference>
<dbReference type="InterPro" id="IPR001789">
    <property type="entry name" value="Sig_transdc_resp-reg_receiver"/>
</dbReference>
<dbReference type="PROSITE" id="PS50110">
    <property type="entry name" value="RESPONSE_REGULATORY"/>
    <property type="match status" value="1"/>
</dbReference>
<dbReference type="InterPro" id="IPR035965">
    <property type="entry name" value="PAS-like_dom_sf"/>
</dbReference>
<dbReference type="RefSeq" id="WP_142903249.1">
    <property type="nucleotide sequence ID" value="NZ_ML660089.1"/>
</dbReference>
<dbReference type="PROSITE" id="PS50112">
    <property type="entry name" value="PAS"/>
    <property type="match status" value="1"/>
</dbReference>
<dbReference type="AlphaFoldDB" id="A0A545U3X1"/>
<evidence type="ECO:0000313" key="7">
    <source>
        <dbReference type="EMBL" id="TQV84169.1"/>
    </source>
</evidence>
<dbReference type="InterPro" id="IPR043128">
    <property type="entry name" value="Rev_trsase/Diguanyl_cyclase"/>
</dbReference>
<keyword evidence="1" id="KW-0597">Phosphoprotein</keyword>
<feature type="modified residue" description="4-aspartylphosphate" evidence="1">
    <location>
        <position position="93"/>
    </location>
</feature>
<evidence type="ECO:0000259" key="5">
    <source>
        <dbReference type="PROSITE" id="PS50883"/>
    </source>
</evidence>
<dbReference type="Gene3D" id="3.30.70.270">
    <property type="match status" value="1"/>
</dbReference>
<evidence type="ECO:0000313" key="8">
    <source>
        <dbReference type="Proteomes" id="UP000319732"/>
    </source>
</evidence>
<dbReference type="CDD" id="cd01948">
    <property type="entry name" value="EAL"/>
    <property type="match status" value="1"/>
</dbReference>
<dbReference type="InterPro" id="IPR013767">
    <property type="entry name" value="PAS_fold"/>
</dbReference>
<accession>A0A545U3X1</accession>
<dbReference type="InterPro" id="IPR000014">
    <property type="entry name" value="PAS"/>
</dbReference>
<dbReference type="SUPFAM" id="SSF55785">
    <property type="entry name" value="PYP-like sensor domain (PAS domain)"/>
    <property type="match status" value="1"/>
</dbReference>
<dbReference type="Gene3D" id="3.20.20.450">
    <property type="entry name" value="EAL domain"/>
    <property type="match status" value="1"/>
</dbReference>
<dbReference type="CDD" id="cd00130">
    <property type="entry name" value="PAS"/>
    <property type="match status" value="1"/>
</dbReference>
<dbReference type="Gene3D" id="3.40.50.2300">
    <property type="match status" value="1"/>
</dbReference>
<evidence type="ECO:0000256" key="2">
    <source>
        <dbReference type="SAM" id="MobiDB-lite"/>
    </source>
</evidence>
<dbReference type="PANTHER" id="PTHR44757:SF2">
    <property type="entry name" value="BIOFILM ARCHITECTURE MAINTENANCE PROTEIN MBAA"/>
    <property type="match status" value="1"/>
</dbReference>
<dbReference type="InterPro" id="IPR035919">
    <property type="entry name" value="EAL_sf"/>
</dbReference>